<protein>
    <recommendedName>
        <fullName evidence="3">YdhG-like domain-containing protein</fullName>
    </recommendedName>
</protein>
<proteinExistence type="predicted"/>
<accession>A0A6J4RNS0</accession>
<feature type="region of interest" description="Disordered" evidence="1">
    <location>
        <begin position="99"/>
        <end position="122"/>
    </location>
</feature>
<reference evidence="2" key="1">
    <citation type="submission" date="2020-02" db="EMBL/GenBank/DDBJ databases">
        <authorList>
            <person name="Meier V. D."/>
        </authorList>
    </citation>
    <scope>NUCLEOTIDE SEQUENCE</scope>
    <source>
        <strain evidence="2">AVDCRST_MAG53</strain>
    </source>
</reference>
<organism evidence="2">
    <name type="scientific">uncultured Solirubrobacteraceae bacterium</name>
    <dbReference type="NCBI Taxonomy" id="1162706"/>
    <lineage>
        <taxon>Bacteria</taxon>
        <taxon>Bacillati</taxon>
        <taxon>Actinomycetota</taxon>
        <taxon>Thermoleophilia</taxon>
        <taxon>Solirubrobacterales</taxon>
        <taxon>Solirubrobacteraceae</taxon>
        <taxon>environmental samples</taxon>
    </lineage>
</organism>
<evidence type="ECO:0000313" key="2">
    <source>
        <dbReference type="EMBL" id="CAA9473771.1"/>
    </source>
</evidence>
<evidence type="ECO:0008006" key="3">
    <source>
        <dbReference type="Google" id="ProtNLM"/>
    </source>
</evidence>
<dbReference type="AlphaFoldDB" id="A0A6J4RNS0"/>
<evidence type="ECO:0000256" key="1">
    <source>
        <dbReference type="SAM" id="MobiDB-lite"/>
    </source>
</evidence>
<gene>
    <name evidence="2" type="ORF">AVDCRST_MAG53-121</name>
</gene>
<name>A0A6J4RNS0_9ACTN</name>
<sequence>MRATVPELTPHVRDGLLAYGPYRYRYKSGRSGEAARVTLGANARLITLGVAARTGPEEYLVESFAERLGGGRVGRSCVRFSKLASLELEAVRELLHAAARLPPPGLDEEDNDPGPSDSGGAG</sequence>
<dbReference type="EMBL" id="CADCVR010000005">
    <property type="protein sequence ID" value="CAA9473771.1"/>
    <property type="molecule type" value="Genomic_DNA"/>
</dbReference>